<dbReference type="PANTHER" id="PTHR43808">
    <property type="entry name" value="ACETYLORNITHINE DEACETYLASE"/>
    <property type="match status" value="1"/>
</dbReference>
<organism evidence="5 6">
    <name type="scientific">Rhizobium hainanense</name>
    <dbReference type="NCBI Taxonomy" id="52131"/>
    <lineage>
        <taxon>Bacteria</taxon>
        <taxon>Pseudomonadati</taxon>
        <taxon>Pseudomonadota</taxon>
        <taxon>Alphaproteobacteria</taxon>
        <taxon>Hyphomicrobiales</taxon>
        <taxon>Rhizobiaceae</taxon>
        <taxon>Rhizobium/Agrobacterium group</taxon>
        <taxon>Rhizobium</taxon>
    </lineage>
</organism>
<dbReference type="Proteomes" id="UP000186228">
    <property type="component" value="Unassembled WGS sequence"/>
</dbReference>
<dbReference type="InterPro" id="IPR011650">
    <property type="entry name" value="Peptidase_M20_dimer"/>
</dbReference>
<protein>
    <submittedName>
        <fullName evidence="5">Acetylornithine deacetylase</fullName>
    </submittedName>
</protein>
<dbReference type="NCBIfam" id="TIGR01892">
    <property type="entry name" value="AcOrn-deacetyl"/>
    <property type="match status" value="1"/>
</dbReference>
<dbReference type="GO" id="GO:0006526">
    <property type="term" value="P:L-arginine biosynthetic process"/>
    <property type="evidence" value="ECO:0007669"/>
    <property type="project" value="InterPro"/>
</dbReference>
<dbReference type="InterPro" id="IPR002933">
    <property type="entry name" value="Peptidase_M20"/>
</dbReference>
<keyword evidence="6" id="KW-1185">Reference proteome</keyword>
<keyword evidence="2" id="KW-0378">Hydrolase</keyword>
<dbReference type="Gene3D" id="3.30.70.360">
    <property type="match status" value="1"/>
</dbReference>
<sequence length="390" mass="41490">MSDDVLTDSLTILDQLVGFRPISDRSNLPLIDFCCHRLREVGVATNVLRSPGGDKAALYATIGPKVAGGIVLSGHTDVVPADGQPWSSDPWAVTRKNGRLVGRGTSDMLGFVSLALAAACRFSRYQLRRPIHLAFSYDEETDCSGGKILSEVMGRTLPTPELVVVGEPTQQEVVVGHKAYAELRTRVVGLPVHSSRLDLGASAVTIAARLVSYIDDLHAAYAPKSTRIDHRFNPPFTTLHCGTFRGGTSPTTVAAEAEFTTDIRTIPSENYLDFVKKIDGFADMLGRRPLVPDGPTCSIMTEVLTTIPGLTPSVSSSACDLLGSAGLSVGSATIAGGTEAGLFQAQGWSTVVCGPGDLRRAHVADEYIEIDELQSFANVLGAFADQLCTE</sequence>
<dbReference type="InterPro" id="IPR010169">
    <property type="entry name" value="AcOrn-deacetyl"/>
</dbReference>
<dbReference type="GO" id="GO:0008777">
    <property type="term" value="F:acetylornithine deacetylase activity"/>
    <property type="evidence" value="ECO:0007669"/>
    <property type="project" value="TreeGrafter"/>
</dbReference>
<evidence type="ECO:0000256" key="3">
    <source>
        <dbReference type="ARBA" id="ARBA00023285"/>
    </source>
</evidence>
<name>A0A1C3WCA6_9HYPH</name>
<keyword evidence="3" id="KW-0170">Cobalt</keyword>
<gene>
    <name evidence="5" type="ORF">GA0061100_11555</name>
</gene>
<dbReference type="AlphaFoldDB" id="A0A1C3WCA6"/>
<keyword evidence="1" id="KW-0479">Metal-binding</keyword>
<dbReference type="Pfam" id="PF07687">
    <property type="entry name" value="M20_dimer"/>
    <property type="match status" value="1"/>
</dbReference>
<dbReference type="OrthoDB" id="9809784at2"/>
<dbReference type="Gene3D" id="3.40.630.10">
    <property type="entry name" value="Zn peptidases"/>
    <property type="match status" value="1"/>
</dbReference>
<dbReference type="GO" id="GO:0046872">
    <property type="term" value="F:metal ion binding"/>
    <property type="evidence" value="ECO:0007669"/>
    <property type="project" value="UniProtKB-KW"/>
</dbReference>
<dbReference type="InterPro" id="IPR036264">
    <property type="entry name" value="Bact_exopeptidase_dim_dom"/>
</dbReference>
<dbReference type="PANTHER" id="PTHR43808:SF31">
    <property type="entry name" value="N-ACETYL-L-CITRULLINE DEACETYLASE"/>
    <property type="match status" value="1"/>
</dbReference>
<evidence type="ECO:0000313" key="5">
    <source>
        <dbReference type="EMBL" id="SCB37630.1"/>
    </source>
</evidence>
<accession>A0A1C3WCA6</accession>
<evidence type="ECO:0000256" key="2">
    <source>
        <dbReference type="ARBA" id="ARBA00022801"/>
    </source>
</evidence>
<reference evidence="6" key="1">
    <citation type="submission" date="2016-08" db="EMBL/GenBank/DDBJ databases">
        <authorList>
            <person name="Varghese N."/>
            <person name="Submissions Spin"/>
        </authorList>
    </citation>
    <scope>NUCLEOTIDE SEQUENCE [LARGE SCALE GENOMIC DNA]</scope>
    <source>
        <strain evidence="6">CCBAU 57015</strain>
    </source>
</reference>
<dbReference type="CDD" id="cd03894">
    <property type="entry name" value="M20_ArgE"/>
    <property type="match status" value="1"/>
</dbReference>
<dbReference type="Pfam" id="PF01546">
    <property type="entry name" value="Peptidase_M20"/>
    <property type="match status" value="1"/>
</dbReference>
<evidence type="ECO:0000256" key="1">
    <source>
        <dbReference type="ARBA" id="ARBA00022723"/>
    </source>
</evidence>
<dbReference type="InterPro" id="IPR050072">
    <property type="entry name" value="Peptidase_M20A"/>
</dbReference>
<dbReference type="SUPFAM" id="SSF55031">
    <property type="entry name" value="Bacterial exopeptidase dimerisation domain"/>
    <property type="match status" value="1"/>
</dbReference>
<proteinExistence type="predicted"/>
<evidence type="ECO:0000259" key="4">
    <source>
        <dbReference type="Pfam" id="PF07687"/>
    </source>
</evidence>
<dbReference type="EMBL" id="FMAC01000015">
    <property type="protein sequence ID" value="SCB37630.1"/>
    <property type="molecule type" value="Genomic_DNA"/>
</dbReference>
<dbReference type="SUPFAM" id="SSF53187">
    <property type="entry name" value="Zn-dependent exopeptidases"/>
    <property type="match status" value="1"/>
</dbReference>
<feature type="domain" description="Peptidase M20 dimerisation" evidence="4">
    <location>
        <begin position="175"/>
        <end position="280"/>
    </location>
</feature>
<dbReference type="STRING" id="52131.GA0061100_11555"/>
<evidence type="ECO:0000313" key="6">
    <source>
        <dbReference type="Proteomes" id="UP000186228"/>
    </source>
</evidence>